<accession>A0A9P6UDN7</accession>
<name>A0A9P6UDN7_9FUNG</name>
<gene>
    <name evidence="4" type="ORF">BGZ97_008263</name>
</gene>
<dbReference type="Gene3D" id="3.40.50.1820">
    <property type="entry name" value="alpha/beta hydrolase"/>
    <property type="match status" value="1"/>
</dbReference>
<sequence length="371" mass="40510">MGESAGAVSISLLMLIPQAHGLFRRVILQSGGATTSPLLKPEGVGSEGQALFDHMCIRYGIPQGLDPLEKVAQLRRVDAKEFAKELDLMESLYFRPAVDGVVFQADSRVTVGKVEAYDRGLEWVVAGTNRDEGSVFGPQFGASSPADFPPLKHRLCPPADSHLFDTVFGTPHTDSEAVAVSSLLTGSGMFKYPSYQVSQAILAHPTCRLTRFYFDTQIQAVEQAMPGLGAHHGVDMFFTFGGKVTNFLSESEQGMIRKVQEVWIEVITAQSPESSTLPKITTTTLLPSSSSSSSSPPSPTNNSFPKEAIVFGKDMQIHHDVAERMSAEEIEFWKRSQAFAVEETDKGRGRQVFFDFFQGILTFTSTATAEL</sequence>
<feature type="signal peptide" evidence="2">
    <location>
        <begin position="1"/>
        <end position="21"/>
    </location>
</feature>
<evidence type="ECO:0000256" key="2">
    <source>
        <dbReference type="SAM" id="SignalP"/>
    </source>
</evidence>
<proteinExistence type="predicted"/>
<protein>
    <recommendedName>
        <fullName evidence="3">Carboxylesterase type B domain-containing protein</fullName>
    </recommendedName>
</protein>
<dbReference type="AlphaFoldDB" id="A0A9P6UDN7"/>
<evidence type="ECO:0000313" key="4">
    <source>
        <dbReference type="EMBL" id="KAG0284214.1"/>
    </source>
</evidence>
<dbReference type="InterPro" id="IPR002018">
    <property type="entry name" value="CarbesteraseB"/>
</dbReference>
<feature type="compositionally biased region" description="Low complexity" evidence="1">
    <location>
        <begin position="278"/>
        <end position="295"/>
    </location>
</feature>
<evidence type="ECO:0000259" key="3">
    <source>
        <dbReference type="Pfam" id="PF00135"/>
    </source>
</evidence>
<reference evidence="4" key="1">
    <citation type="journal article" date="2020" name="Fungal Divers.">
        <title>Resolving the Mortierellaceae phylogeny through synthesis of multi-gene phylogenetics and phylogenomics.</title>
        <authorList>
            <person name="Vandepol N."/>
            <person name="Liber J."/>
            <person name="Desiro A."/>
            <person name="Na H."/>
            <person name="Kennedy M."/>
            <person name="Barry K."/>
            <person name="Grigoriev I.V."/>
            <person name="Miller A.N."/>
            <person name="O'Donnell K."/>
            <person name="Stajich J.E."/>
            <person name="Bonito G."/>
        </authorList>
    </citation>
    <scope>NUCLEOTIDE SEQUENCE</scope>
    <source>
        <strain evidence="4">NVP60</strain>
    </source>
</reference>
<evidence type="ECO:0000256" key="1">
    <source>
        <dbReference type="SAM" id="MobiDB-lite"/>
    </source>
</evidence>
<evidence type="ECO:0000313" key="5">
    <source>
        <dbReference type="Proteomes" id="UP000823405"/>
    </source>
</evidence>
<dbReference type="SUPFAM" id="SSF53474">
    <property type="entry name" value="alpha/beta-Hydrolases"/>
    <property type="match status" value="1"/>
</dbReference>
<dbReference type="PANTHER" id="PTHR11559">
    <property type="entry name" value="CARBOXYLESTERASE"/>
    <property type="match status" value="1"/>
</dbReference>
<feature type="region of interest" description="Disordered" evidence="1">
    <location>
        <begin position="278"/>
        <end position="306"/>
    </location>
</feature>
<keyword evidence="2" id="KW-0732">Signal</keyword>
<dbReference type="Proteomes" id="UP000823405">
    <property type="component" value="Unassembled WGS sequence"/>
</dbReference>
<feature type="chain" id="PRO_5040517259" description="Carboxylesterase type B domain-containing protein" evidence="2">
    <location>
        <begin position="22"/>
        <end position="371"/>
    </location>
</feature>
<dbReference type="OrthoDB" id="408631at2759"/>
<dbReference type="InterPro" id="IPR029058">
    <property type="entry name" value="AB_hydrolase_fold"/>
</dbReference>
<comment type="caution">
    <text evidence="4">The sequence shown here is derived from an EMBL/GenBank/DDBJ whole genome shotgun (WGS) entry which is preliminary data.</text>
</comment>
<dbReference type="Pfam" id="PF00135">
    <property type="entry name" value="COesterase"/>
    <property type="match status" value="1"/>
</dbReference>
<keyword evidence="5" id="KW-1185">Reference proteome</keyword>
<organism evidence="4 5">
    <name type="scientific">Linnemannia gamsii</name>
    <dbReference type="NCBI Taxonomy" id="64522"/>
    <lineage>
        <taxon>Eukaryota</taxon>
        <taxon>Fungi</taxon>
        <taxon>Fungi incertae sedis</taxon>
        <taxon>Mucoromycota</taxon>
        <taxon>Mortierellomycotina</taxon>
        <taxon>Mortierellomycetes</taxon>
        <taxon>Mortierellales</taxon>
        <taxon>Mortierellaceae</taxon>
        <taxon>Linnemannia</taxon>
    </lineage>
</organism>
<dbReference type="EMBL" id="JAAAIN010003746">
    <property type="protein sequence ID" value="KAG0284214.1"/>
    <property type="molecule type" value="Genomic_DNA"/>
</dbReference>
<feature type="domain" description="Carboxylesterase type B" evidence="3">
    <location>
        <begin position="1"/>
        <end position="279"/>
    </location>
</feature>
<dbReference type="InterPro" id="IPR050309">
    <property type="entry name" value="Type-B_Carboxylest/Lipase"/>
</dbReference>